<reference evidence="3 4" key="1">
    <citation type="submission" date="2021-02" db="EMBL/GenBank/DDBJ databases">
        <title>Bacillus sp. RD4P76, an endophyte from a halophyte.</title>
        <authorList>
            <person name="Sun J.-Q."/>
        </authorList>
    </citation>
    <scope>NUCLEOTIDE SEQUENCE [LARGE SCALE GENOMIC DNA]</scope>
    <source>
        <strain evidence="3 4">RD4P76</strain>
    </source>
</reference>
<organism evidence="3 4">
    <name type="scientific">Bacillus suaedaesalsae</name>
    <dbReference type="NCBI Taxonomy" id="2810349"/>
    <lineage>
        <taxon>Bacteria</taxon>
        <taxon>Bacillati</taxon>
        <taxon>Bacillota</taxon>
        <taxon>Bacilli</taxon>
        <taxon>Bacillales</taxon>
        <taxon>Bacillaceae</taxon>
        <taxon>Bacillus</taxon>
    </lineage>
</organism>
<gene>
    <name evidence="3" type="ORF">JR050_10065</name>
</gene>
<keyword evidence="4" id="KW-1185">Reference proteome</keyword>
<evidence type="ECO:0000256" key="1">
    <source>
        <dbReference type="ARBA" id="ARBA00008635"/>
    </source>
</evidence>
<dbReference type="InterPro" id="IPR007837">
    <property type="entry name" value="DinB"/>
</dbReference>
<dbReference type="InterPro" id="IPR034660">
    <property type="entry name" value="DinB/YfiT-like"/>
</dbReference>
<dbReference type="Proteomes" id="UP001518925">
    <property type="component" value="Unassembled WGS sequence"/>
</dbReference>
<name>A0ABS2DKL9_9BACI</name>
<dbReference type="RefSeq" id="WP_204203360.1">
    <property type="nucleotide sequence ID" value="NZ_JAFELM010000028.1"/>
</dbReference>
<sequence length="163" mass="19022">MSDSIKVQYDYIKNTRNVLLSFLEQLPKHVLHEVVPNFGFGCIINTHIHVADCYQYWLGTFGLRVEGLSFATKEEIENADVNWVRERFDKVDLIVQTFIEKYSSEWTMNISGNVKWQAEPWKTTPLWLITHAETHEFHHKGQIVTMARQLGFEPPDTDLAVIE</sequence>
<dbReference type="EMBL" id="JAFELM010000028">
    <property type="protein sequence ID" value="MBM6618013.1"/>
    <property type="molecule type" value="Genomic_DNA"/>
</dbReference>
<dbReference type="PANTHER" id="PTHR37302">
    <property type="entry name" value="SLR1116 PROTEIN"/>
    <property type="match status" value="1"/>
</dbReference>
<dbReference type="SUPFAM" id="SSF109854">
    <property type="entry name" value="DinB/YfiT-like putative metalloenzymes"/>
    <property type="match status" value="1"/>
</dbReference>
<evidence type="ECO:0000256" key="2">
    <source>
        <dbReference type="ARBA" id="ARBA00022723"/>
    </source>
</evidence>
<accession>A0ABS2DKL9</accession>
<dbReference type="Gene3D" id="1.20.120.450">
    <property type="entry name" value="dinb family like domain"/>
    <property type="match status" value="1"/>
</dbReference>
<proteinExistence type="inferred from homology"/>
<dbReference type="Pfam" id="PF05163">
    <property type="entry name" value="DinB"/>
    <property type="match status" value="1"/>
</dbReference>
<evidence type="ECO:0000313" key="4">
    <source>
        <dbReference type="Proteomes" id="UP001518925"/>
    </source>
</evidence>
<comment type="similarity">
    <text evidence="1">Belongs to the DinB family.</text>
</comment>
<comment type="caution">
    <text evidence="3">The sequence shown here is derived from an EMBL/GenBank/DDBJ whole genome shotgun (WGS) entry which is preliminary data.</text>
</comment>
<protein>
    <submittedName>
        <fullName evidence="3">Damage-inducible protein DinB</fullName>
    </submittedName>
</protein>
<dbReference type="PANTHER" id="PTHR37302:SF3">
    <property type="entry name" value="DAMAGE-INDUCIBLE PROTEIN DINB"/>
    <property type="match status" value="1"/>
</dbReference>
<keyword evidence="2" id="KW-0479">Metal-binding</keyword>
<evidence type="ECO:0000313" key="3">
    <source>
        <dbReference type="EMBL" id="MBM6618013.1"/>
    </source>
</evidence>